<dbReference type="PROSITE" id="PS51737">
    <property type="entry name" value="RECOMBINASE_DNA_BIND"/>
    <property type="match status" value="1"/>
</dbReference>
<dbReference type="Proteomes" id="UP001144612">
    <property type="component" value="Unassembled WGS sequence"/>
</dbReference>
<dbReference type="InterPro" id="IPR011109">
    <property type="entry name" value="DNA_bind_recombinase_dom"/>
</dbReference>
<accession>A0ABT4D7K5</accession>
<dbReference type="CDD" id="cd00338">
    <property type="entry name" value="Ser_Recombinase"/>
    <property type="match status" value="1"/>
</dbReference>
<dbReference type="InterPro" id="IPR038109">
    <property type="entry name" value="DNA_bind_recomb_sf"/>
</dbReference>
<dbReference type="PANTHER" id="PTHR30461">
    <property type="entry name" value="DNA-INVERTASE FROM LAMBDOID PROPHAGE"/>
    <property type="match status" value="1"/>
</dbReference>
<protein>
    <submittedName>
        <fullName evidence="3">Recombinase family protein</fullName>
    </submittedName>
</protein>
<organism evidence="3 4">
    <name type="scientific">Clostridium brassicae</name>
    <dbReference type="NCBI Taxonomy" id="2999072"/>
    <lineage>
        <taxon>Bacteria</taxon>
        <taxon>Bacillati</taxon>
        <taxon>Bacillota</taxon>
        <taxon>Clostridia</taxon>
        <taxon>Eubacteriales</taxon>
        <taxon>Clostridiaceae</taxon>
        <taxon>Clostridium</taxon>
    </lineage>
</organism>
<evidence type="ECO:0000259" key="2">
    <source>
        <dbReference type="PROSITE" id="PS51737"/>
    </source>
</evidence>
<feature type="coiled-coil region" evidence="1">
    <location>
        <begin position="408"/>
        <end position="491"/>
    </location>
</feature>
<dbReference type="SMART" id="SM00857">
    <property type="entry name" value="Resolvase"/>
    <property type="match status" value="1"/>
</dbReference>
<dbReference type="Gene3D" id="3.90.1750.20">
    <property type="entry name" value="Putative Large Serine Recombinase, Chain B, Domain 2"/>
    <property type="match status" value="1"/>
</dbReference>
<dbReference type="Pfam" id="PF13408">
    <property type="entry name" value="Zn_ribbon_recom"/>
    <property type="match status" value="1"/>
</dbReference>
<dbReference type="InterPro" id="IPR036162">
    <property type="entry name" value="Resolvase-like_N_sf"/>
</dbReference>
<dbReference type="Pfam" id="PF00239">
    <property type="entry name" value="Resolvase"/>
    <property type="match status" value="1"/>
</dbReference>
<dbReference type="InterPro" id="IPR025827">
    <property type="entry name" value="Zn_ribbon_recom_dom"/>
</dbReference>
<dbReference type="SUPFAM" id="SSF53041">
    <property type="entry name" value="Resolvase-like"/>
    <property type="match status" value="1"/>
</dbReference>
<comment type="caution">
    <text evidence="3">The sequence shown here is derived from an EMBL/GenBank/DDBJ whole genome shotgun (WGS) entry which is preliminary data.</text>
</comment>
<name>A0ABT4D7K5_9CLOT</name>
<keyword evidence="1" id="KW-0175">Coiled coil</keyword>
<dbReference type="RefSeq" id="WP_268060686.1">
    <property type="nucleotide sequence ID" value="NZ_JAPQFJ010000005.1"/>
</dbReference>
<dbReference type="PANTHER" id="PTHR30461:SF23">
    <property type="entry name" value="DNA RECOMBINASE-RELATED"/>
    <property type="match status" value="1"/>
</dbReference>
<dbReference type="InterPro" id="IPR050639">
    <property type="entry name" value="SSR_resolvase"/>
</dbReference>
<gene>
    <name evidence="3" type="ORF">OW729_06610</name>
</gene>
<dbReference type="EMBL" id="JAPQFJ010000005">
    <property type="protein sequence ID" value="MCY6958272.1"/>
    <property type="molecule type" value="Genomic_DNA"/>
</dbReference>
<dbReference type="Pfam" id="PF07508">
    <property type="entry name" value="Recombinase"/>
    <property type="match status" value="1"/>
</dbReference>
<feature type="domain" description="Recombinase" evidence="2">
    <location>
        <begin position="182"/>
        <end position="309"/>
    </location>
</feature>
<evidence type="ECO:0000313" key="3">
    <source>
        <dbReference type="EMBL" id="MCY6958272.1"/>
    </source>
</evidence>
<evidence type="ECO:0000313" key="4">
    <source>
        <dbReference type="Proteomes" id="UP001144612"/>
    </source>
</evidence>
<evidence type="ECO:0000256" key="1">
    <source>
        <dbReference type="SAM" id="Coils"/>
    </source>
</evidence>
<proteinExistence type="predicted"/>
<dbReference type="InterPro" id="IPR006119">
    <property type="entry name" value="Resolv_N"/>
</dbReference>
<dbReference type="Gene3D" id="3.40.50.1390">
    <property type="entry name" value="Resolvase, N-terminal catalytic domain"/>
    <property type="match status" value="1"/>
</dbReference>
<sequence length="550" mass="64792">MINVCAYCRVSTNSKDQQNSFQNQKSYFEREIEKNKNYKLYKIYADKGISGTSLSKRPEFNQMLYDAGIDVEEHVDNRGKKVENIYTVNVDRKPKFNLILVKNSSRFARNVLITDIIRKLKQKKVYVYFMDINKTTESEGDELLLQILFTLDENESKDKSRKVRMGKRESALKGVISTNSSLYGYNYIKEENRLEIIEKEAEVIRRIFNLYIKGYGIRRIINQLDKEKMVTRKGKSFSKSTIQRILGNEKYCGILALNKYDTGIIFEKLSYPHVKKKEDWIIHEGKVPCIIDVETFKKAQQIKDSKINSINQRGIYKGKSKYSGKLICGNCGNVYTSNRDRGIKFYNCRVKKQKGTMVCNNPNIKEELIDKEIKDLVDFKYVKMVKWINKFSVYLLENIKESIIGMLNIDTKNKVKELKKELRKLEIGLDRLLDLYTNLDIEKKDYIIRSNSIKVKINDLTEQINVLNKDNAILEKDIKDITNIIDKINNTELNKPKTEEEMLKEIKHIIIDKIEETGKTKLMPIFKWMDDYRNIIRKYMNQNENYKNMF</sequence>
<keyword evidence="4" id="KW-1185">Reference proteome</keyword>
<reference evidence="3" key="1">
    <citation type="submission" date="2022-12" db="EMBL/GenBank/DDBJ databases">
        <title>Clostridium sp. nov., isolated from industrial wastewater.</title>
        <authorList>
            <person name="Jiayan W."/>
        </authorList>
    </citation>
    <scope>NUCLEOTIDE SEQUENCE</scope>
    <source>
        <strain evidence="3">ZC22-4</strain>
    </source>
</reference>